<dbReference type="RefSeq" id="WP_129144408.1">
    <property type="nucleotide sequence ID" value="NZ_JAGIKT010000024.1"/>
</dbReference>
<dbReference type="Proteomes" id="UP000669317">
    <property type="component" value="Unassembled WGS sequence"/>
</dbReference>
<feature type="transmembrane region" description="Helical" evidence="1">
    <location>
        <begin position="26"/>
        <end position="55"/>
    </location>
</feature>
<dbReference type="OrthoDB" id="9991038at2"/>
<dbReference type="Proteomes" id="UP000246085">
    <property type="component" value="Chromosome BRAD3257"/>
</dbReference>
<sequence>MNNGRRLSEWGQGAARQHLRRLGRMFVVVFCGTLFAGYLAMLAFSASGCFLSRVIRCFSVSRDLIGFSWFAVKGLFLPAAVVALMVAIFLQIRGSVVWWNVLVASLLSALVIGSVGRTLSEPAEAFVLLVVSLIFFAGAQAALLIDKRLCRTSA</sequence>
<reference evidence="3 4" key="1">
    <citation type="submission" date="2018-03" db="EMBL/GenBank/DDBJ databases">
        <authorList>
            <person name="Gully D."/>
        </authorList>
    </citation>
    <scope>NUCLEOTIDE SEQUENCE [LARGE SCALE GENOMIC DNA]</scope>
    <source>
        <strain evidence="3">ORS3257</strain>
    </source>
</reference>
<name>A0A2U3QB92_9BRAD</name>
<evidence type="ECO:0000313" key="3">
    <source>
        <dbReference type="EMBL" id="SPP98688.1"/>
    </source>
</evidence>
<feature type="transmembrane region" description="Helical" evidence="1">
    <location>
        <begin position="97"/>
        <end position="119"/>
    </location>
</feature>
<evidence type="ECO:0000313" key="4">
    <source>
        <dbReference type="Proteomes" id="UP000246085"/>
    </source>
</evidence>
<evidence type="ECO:0000256" key="1">
    <source>
        <dbReference type="SAM" id="Phobius"/>
    </source>
</evidence>
<organism evidence="3 4">
    <name type="scientific">Bradyrhizobium vignae</name>
    <dbReference type="NCBI Taxonomy" id="1549949"/>
    <lineage>
        <taxon>Bacteria</taxon>
        <taxon>Pseudomonadati</taxon>
        <taxon>Pseudomonadota</taxon>
        <taxon>Alphaproteobacteria</taxon>
        <taxon>Hyphomicrobiales</taxon>
        <taxon>Nitrobacteraceae</taxon>
        <taxon>Bradyrhizobium</taxon>
    </lineage>
</organism>
<feature type="transmembrane region" description="Helical" evidence="1">
    <location>
        <begin position="125"/>
        <end position="145"/>
    </location>
</feature>
<dbReference type="AlphaFoldDB" id="A0A2U3QB92"/>
<keyword evidence="5" id="KW-1185">Reference proteome</keyword>
<keyword evidence="1" id="KW-0472">Membrane</keyword>
<accession>A0A4V1KWZ9</accession>
<dbReference type="EMBL" id="LS398110">
    <property type="protein sequence ID" value="SPP98688.1"/>
    <property type="molecule type" value="Genomic_DNA"/>
</dbReference>
<dbReference type="KEGG" id="bvz:BRAD3257_8092"/>
<keyword evidence="1" id="KW-0812">Transmembrane</keyword>
<dbReference type="EMBL" id="JAGIKT010000024">
    <property type="protein sequence ID" value="MBP0111894.1"/>
    <property type="molecule type" value="Genomic_DNA"/>
</dbReference>
<evidence type="ECO:0000313" key="2">
    <source>
        <dbReference type="EMBL" id="MBP0111894.1"/>
    </source>
</evidence>
<accession>A0A2U3QB92</accession>
<protein>
    <submittedName>
        <fullName evidence="3">Uncharacterized protein</fullName>
    </submittedName>
</protein>
<reference evidence="2 5" key="2">
    <citation type="submission" date="2021-03" db="EMBL/GenBank/DDBJ databases">
        <title>Genome Sequence of Bradyrhizobium vignae strain ISRA400.</title>
        <authorList>
            <person name="Tisa L.S."/>
            <person name="Svistoonoff S."/>
            <person name="Hocher V."/>
            <person name="Fall S."/>
            <person name="Zaiya A."/>
            <person name="Naing D."/>
            <person name="Niang N."/>
            <person name="Diouf A."/>
            <person name="Dasylva M.C."/>
            <person name="Toure O."/>
            <person name="Gueye M."/>
            <person name="Gully D."/>
            <person name="Tisseyre P."/>
            <person name="Simpson S."/>
            <person name="Morris K."/>
            <person name="Thomas W.K."/>
        </authorList>
    </citation>
    <scope>NUCLEOTIDE SEQUENCE [LARGE SCALE GENOMIC DNA]</scope>
    <source>
        <strain evidence="2 5">ISRA400</strain>
    </source>
</reference>
<evidence type="ECO:0000313" key="5">
    <source>
        <dbReference type="Proteomes" id="UP000669317"/>
    </source>
</evidence>
<keyword evidence="1" id="KW-1133">Transmembrane helix</keyword>
<feature type="transmembrane region" description="Helical" evidence="1">
    <location>
        <begin position="67"/>
        <end position="90"/>
    </location>
</feature>
<gene>
    <name evidence="3" type="ORF">BRAD3257_8092</name>
    <name evidence="2" type="ORF">JWS04_12535</name>
</gene>
<proteinExistence type="predicted"/>